<proteinExistence type="predicted"/>
<dbReference type="EMBL" id="JAPDRQ010000041">
    <property type="protein sequence ID" value="KAJ9659315.1"/>
    <property type="molecule type" value="Genomic_DNA"/>
</dbReference>
<dbReference type="Proteomes" id="UP001172386">
    <property type="component" value="Unassembled WGS sequence"/>
</dbReference>
<name>A0ACC3ACG5_9EURO</name>
<comment type="caution">
    <text evidence="1">The sequence shown here is derived from an EMBL/GenBank/DDBJ whole genome shotgun (WGS) entry which is preliminary data.</text>
</comment>
<keyword evidence="2" id="KW-1185">Reference proteome</keyword>
<reference evidence="1" key="1">
    <citation type="submission" date="2022-10" db="EMBL/GenBank/DDBJ databases">
        <title>Culturing micro-colonial fungi from biological soil crusts in the Mojave desert and describing Neophaeococcomyces mojavensis, and introducing the new genera and species Taxawa tesnikishii.</title>
        <authorList>
            <person name="Kurbessoian T."/>
            <person name="Stajich J.E."/>
        </authorList>
    </citation>
    <scope>NUCLEOTIDE SEQUENCE</scope>
    <source>
        <strain evidence="1">JES_112</strain>
    </source>
</reference>
<evidence type="ECO:0000313" key="2">
    <source>
        <dbReference type="Proteomes" id="UP001172386"/>
    </source>
</evidence>
<sequence length="1362" mass="153487">MTSSQSRQATFTTTPDCRRSSSIPLFSNANYQLTPSMRSILPGRPQSTRQALCTVNWDGLRLVAYISGNNAIVFNGRRDILALISVDEAESLHALSIEEESGNIAVCDRETVFIYEPSGRDYGDLRWTRTRDLPSDTESPITYLSWGSPDELLVAGERLALWSFADEDRPQVIWNSELSSSVSIACFSPDAGLIASCAQHDRMVKIWRRLSYEQDSTRFDVSYLPHPSAVTNLSWRKVWHQEQNLDNLLYTYCADNQVRAWAHSDHYARSTMEMVSTIDTNESIQPRRLSMSSVSKSRFTFILHSRDLSRAAERALQAHRQGTDHALEHLIEIANRSPEICVVLDARGHMSVWGLENAGYKNKQTAEKFNVALVDGVDIHLPDQISVEDLVQIQAFANNDLSASLCILVHSHSGQIDWYQGSFTHFFDTAARERRIQLHSSWSGHASAIDNMVSSQDYTRFISWTSTKRAIVWVQSATGALLRKSRLSTKADILDAILLSTRDIAITLSRNSIDVWNIQALQAHLIHHVDLDSDRVSGLVLTTPEQPTSPKINFGVIGKCLNIQLYCAYLPIQSCNAQSNGYHQLLSSLGETSLQSAEEANAVCNYACSASATGVKGALILTLDQAGTIKVHDRFNVTATASAVPSVCFNTYIRPSALSSICDSFAAVVHEDLRTISIWNVKQACNDFCHTFSEYDEVQGLHWHVTENGFHLLAVRFTYTVVILSQRRYSSDHRKSAWAIQQVVRSREHSNLAIGSLCWLEPCQIVLGAGNQILVFDVEAVQRRVNSPGQDTRKTVEINCAQEIILYNSSLPSFHPDTLASLFQTRRYPAIETILAALQDELRFAVEGDTVPSDLGQSSSDKVAIREYQNCTDNISSDFDIEEGTSRLREGINKISLNQLSATHKRQLHNLLGIYARLHENRKSMDAFALTYLYHFLLATSTLQTDASDLPPLPYKAIVAASLSQTQESLVHFIHAHFDRLNTKLTWPTARSLGLFLFLNPSSPDDRPLHIHLETIARNEYNRHSDDRNPVNCSLYYLALNKKAILQSLWRTTVGVREKENTMKLLAHDFAQQKWKATALKNAYALLSRRRFLYAAAFFLLGGSLSDACNVCTNQLHDIQLAIAIARVWDGDKVMQEKAMRTLLEKNLIEAAIDSHQARWMAIWAAVHTGDYARAMLAIVQSTDQLFEAQYTTRRQHQSDEEQKRNNPFKAMSWQANEPTLLVDLYVQLRSRLIGEGKWTVNVITPRQEWAFVMRCVNWYDRAGLHWLALRLVSDWEFVDWQREKASASATSITKEDIRTVAVQEGPISMLDAWVDDTPRKEIEGKKPDTKGDEPEPKPKPKPPPTQFFEPSADSLLDSFGF</sequence>
<accession>A0ACC3ACG5</accession>
<protein>
    <submittedName>
        <fullName evidence="1">Regulator of (H+)-ATPase in vacuolar membrane</fullName>
    </submittedName>
</protein>
<organism evidence="1 2">
    <name type="scientific">Neophaeococcomyces mojaviensis</name>
    <dbReference type="NCBI Taxonomy" id="3383035"/>
    <lineage>
        <taxon>Eukaryota</taxon>
        <taxon>Fungi</taxon>
        <taxon>Dikarya</taxon>
        <taxon>Ascomycota</taxon>
        <taxon>Pezizomycotina</taxon>
        <taxon>Eurotiomycetes</taxon>
        <taxon>Chaetothyriomycetidae</taxon>
        <taxon>Chaetothyriales</taxon>
        <taxon>Chaetothyriales incertae sedis</taxon>
        <taxon>Neophaeococcomyces</taxon>
    </lineage>
</organism>
<gene>
    <name evidence="1" type="primary">RAV1</name>
    <name evidence="1" type="ORF">H2198_003191</name>
</gene>
<evidence type="ECO:0000313" key="1">
    <source>
        <dbReference type="EMBL" id="KAJ9659315.1"/>
    </source>
</evidence>